<dbReference type="Proteomes" id="UP000800235">
    <property type="component" value="Unassembled WGS sequence"/>
</dbReference>
<dbReference type="Pfam" id="PF05238">
    <property type="entry name" value="CENP-N"/>
    <property type="match status" value="1"/>
</dbReference>
<dbReference type="InterPro" id="IPR007902">
    <property type="entry name" value="Chl4/mis15/CENP-N"/>
</dbReference>
<comment type="caution">
    <text evidence="2">The sequence shown here is derived from an EMBL/GenBank/DDBJ whole genome shotgun (WGS) entry which is preliminary data.</text>
</comment>
<organism evidence="2 3">
    <name type="scientific">Tothia fuscella</name>
    <dbReference type="NCBI Taxonomy" id="1048955"/>
    <lineage>
        <taxon>Eukaryota</taxon>
        <taxon>Fungi</taxon>
        <taxon>Dikarya</taxon>
        <taxon>Ascomycota</taxon>
        <taxon>Pezizomycotina</taxon>
        <taxon>Dothideomycetes</taxon>
        <taxon>Pleosporomycetidae</taxon>
        <taxon>Venturiales</taxon>
        <taxon>Cylindrosympodiaceae</taxon>
        <taxon>Tothia</taxon>
    </lineage>
</organism>
<reference evidence="2" key="1">
    <citation type="journal article" date="2020" name="Stud. Mycol.">
        <title>101 Dothideomycetes genomes: a test case for predicting lifestyles and emergence of pathogens.</title>
        <authorList>
            <person name="Haridas S."/>
            <person name="Albert R."/>
            <person name="Binder M."/>
            <person name="Bloem J."/>
            <person name="Labutti K."/>
            <person name="Salamov A."/>
            <person name="Andreopoulos B."/>
            <person name="Baker S."/>
            <person name="Barry K."/>
            <person name="Bills G."/>
            <person name="Bluhm B."/>
            <person name="Cannon C."/>
            <person name="Castanera R."/>
            <person name="Culley D."/>
            <person name="Daum C."/>
            <person name="Ezra D."/>
            <person name="Gonzalez J."/>
            <person name="Henrissat B."/>
            <person name="Kuo A."/>
            <person name="Liang C."/>
            <person name="Lipzen A."/>
            <person name="Lutzoni F."/>
            <person name="Magnuson J."/>
            <person name="Mondo S."/>
            <person name="Nolan M."/>
            <person name="Ohm R."/>
            <person name="Pangilinan J."/>
            <person name="Park H.-J."/>
            <person name="Ramirez L."/>
            <person name="Alfaro M."/>
            <person name="Sun H."/>
            <person name="Tritt A."/>
            <person name="Yoshinaga Y."/>
            <person name="Zwiers L.-H."/>
            <person name="Turgeon B."/>
            <person name="Goodwin S."/>
            <person name="Spatafora J."/>
            <person name="Crous P."/>
            <person name="Grigoriev I."/>
        </authorList>
    </citation>
    <scope>NUCLEOTIDE SEQUENCE</scope>
    <source>
        <strain evidence="2">CBS 130266</strain>
    </source>
</reference>
<evidence type="ECO:0000256" key="1">
    <source>
        <dbReference type="SAM" id="MobiDB-lite"/>
    </source>
</evidence>
<feature type="compositionally biased region" description="Basic and acidic residues" evidence="1">
    <location>
        <begin position="337"/>
        <end position="347"/>
    </location>
</feature>
<dbReference type="EMBL" id="MU007037">
    <property type="protein sequence ID" value="KAF2430653.1"/>
    <property type="molecule type" value="Genomic_DNA"/>
</dbReference>
<gene>
    <name evidence="2" type="ORF">EJ08DRAFT_214624</name>
</gene>
<evidence type="ECO:0000313" key="3">
    <source>
        <dbReference type="Proteomes" id="UP000800235"/>
    </source>
</evidence>
<evidence type="ECO:0000313" key="2">
    <source>
        <dbReference type="EMBL" id="KAF2430653.1"/>
    </source>
</evidence>
<keyword evidence="3" id="KW-1185">Reference proteome</keyword>
<dbReference type="GO" id="GO:0034080">
    <property type="term" value="P:CENP-A containing chromatin assembly"/>
    <property type="evidence" value="ECO:0007669"/>
    <property type="project" value="InterPro"/>
</dbReference>
<dbReference type="OrthoDB" id="6585699at2759"/>
<dbReference type="GO" id="GO:0007059">
    <property type="term" value="P:chromosome segregation"/>
    <property type="evidence" value="ECO:0007669"/>
    <property type="project" value="InterPro"/>
</dbReference>
<accession>A0A9P4NSL8</accession>
<dbReference type="Gene3D" id="3.10.20.720">
    <property type="match status" value="1"/>
</dbReference>
<protein>
    <submittedName>
        <fullName evidence="2">CHL4-domain-containing protein</fullName>
    </submittedName>
</protein>
<dbReference type="AlphaFoldDB" id="A0A9P4NSL8"/>
<sequence length="479" mass="52187">MAPKSRGRLAIPTTKPLPDDVRIPSTHPQVFKTLSKLSRPALISLASQWCQSANVTSCGPYILAGDDEEDEEAPYLAATSIEAVQELYDIELPARKGSKREVVDHILEGDWRHGISLRQLAMVETQYILDHPTSNRWTAMRLSLRGESDDKHAHLPRFHGSTFLRTLQKEISPISKAHYYITKPKECPVTLLRIHLHDSPYNTPKSFQAITSSKTKSNSPSDSKSIFIIFPDGTPFIYVSVSSAGAHLIDTESRSLQKFAVEAVPKALSRLGERYELSSTAFTARSLGALLAHRGAERTNNAAGGGRIFADEEFTASALDYRKVGDVVLGNGDDDKENQSVDTDGKAPNKRLFSHSFPQSTTEPSLLKRRKLIAKGRFGTYGLPDDGKGLNRLDVRIRDAYSGTSPSPGIAESGDANADTWTPDIKLSFQGTHVFAGLRMLVENGAIDGEKMPGWLTGEGSVSIGTVKGGRIESANSGG</sequence>
<feature type="region of interest" description="Disordered" evidence="1">
    <location>
        <begin position="330"/>
        <end position="365"/>
    </location>
</feature>
<proteinExistence type="predicted"/>
<name>A0A9P4NSL8_9PEZI</name>